<evidence type="ECO:0000313" key="2">
    <source>
        <dbReference type="EMBL" id="EPZ33876.1"/>
    </source>
</evidence>
<reference evidence="3" key="3">
    <citation type="submission" date="2018-08" db="EMBL/GenBank/DDBJ databases">
        <title>Leveraging single-cell genomics to expand the Fungal Tree of Life.</title>
        <authorList>
            <consortium name="DOE Joint Genome Institute"/>
            <person name="Ahrendt S.R."/>
            <person name="Quandt C.A."/>
            <person name="Ciobanu D."/>
            <person name="Clum A."/>
            <person name="Salamov A."/>
            <person name="Andreopoulos B."/>
            <person name="Cheng J.-F."/>
            <person name="Woyke T."/>
            <person name="Pelin A."/>
            <person name="Henrissat B."/>
            <person name="Reynolds N."/>
            <person name="Benny G.L."/>
            <person name="Smith M.E."/>
            <person name="James T.Y."/>
            <person name="Grigoriev I.V."/>
        </authorList>
    </citation>
    <scope>NUCLEOTIDE SEQUENCE</scope>
    <source>
        <strain evidence="3">CSF55</strain>
    </source>
</reference>
<protein>
    <submittedName>
        <fullName evidence="2">Uncharacterized protein</fullName>
    </submittedName>
</protein>
<organism evidence="2 4">
    <name type="scientific">Rozella allomycis (strain CSF55)</name>
    <dbReference type="NCBI Taxonomy" id="988480"/>
    <lineage>
        <taxon>Eukaryota</taxon>
        <taxon>Fungi</taxon>
        <taxon>Fungi incertae sedis</taxon>
        <taxon>Cryptomycota</taxon>
        <taxon>Cryptomycota incertae sedis</taxon>
        <taxon>Rozella</taxon>
    </lineage>
</organism>
<dbReference type="EMBL" id="ML005153">
    <property type="protein sequence ID" value="RKP19828.1"/>
    <property type="molecule type" value="Genomic_DNA"/>
</dbReference>
<evidence type="ECO:0000313" key="4">
    <source>
        <dbReference type="Proteomes" id="UP000030755"/>
    </source>
</evidence>
<reference evidence="2 4" key="1">
    <citation type="journal article" date="2013" name="Curr. Biol.">
        <title>Shared signatures of parasitism and phylogenomics unite Cryptomycota and microsporidia.</title>
        <authorList>
            <person name="James T.Y."/>
            <person name="Pelin A."/>
            <person name="Bonen L."/>
            <person name="Ahrendt S."/>
            <person name="Sain D."/>
            <person name="Corradi N."/>
            <person name="Stajich J.E."/>
        </authorList>
    </citation>
    <scope>NUCLEOTIDE SEQUENCE [LARGE SCALE GENOMIC DNA]</scope>
    <source>
        <strain evidence="2">CSF55</strain>
        <strain evidence="2">CSF55</strain>
    </source>
</reference>
<dbReference type="HOGENOM" id="CLU_2185446_0_0_1"/>
<sequence length="109" mass="13085">MPSRKIRKWKDLTPIIVRNNKKVGAGLSAYEKRMEEKQRLKQMKALEALKKQEKEEEKQRILQEKKEREERRLANAQKSAVYQIKNPNKLKKLMRSKNKKLIKKIEEAN</sequence>
<evidence type="ECO:0000313" key="3">
    <source>
        <dbReference type="EMBL" id="RKP19828.1"/>
    </source>
</evidence>
<keyword evidence="4" id="KW-1185">Reference proteome</keyword>
<dbReference type="Proteomes" id="UP000281549">
    <property type="component" value="Unassembled WGS sequence"/>
</dbReference>
<dbReference type="Proteomes" id="UP000030755">
    <property type="component" value="Unassembled WGS sequence"/>
</dbReference>
<keyword evidence="1" id="KW-0175">Coiled coil</keyword>
<dbReference type="EMBL" id="KE561025">
    <property type="protein sequence ID" value="EPZ33876.1"/>
    <property type="molecule type" value="Genomic_DNA"/>
</dbReference>
<name>A0A075AU95_ROZAC</name>
<feature type="coiled-coil region" evidence="1">
    <location>
        <begin position="37"/>
        <end position="79"/>
    </location>
</feature>
<evidence type="ECO:0000256" key="1">
    <source>
        <dbReference type="SAM" id="Coils"/>
    </source>
</evidence>
<evidence type="ECO:0000313" key="5">
    <source>
        <dbReference type="Proteomes" id="UP000281549"/>
    </source>
</evidence>
<dbReference type="AlphaFoldDB" id="A0A075AU95"/>
<reference evidence="5" key="2">
    <citation type="journal article" date="2018" name="Nat. Microbiol.">
        <title>Leveraging single-cell genomics to expand the fungal tree of life.</title>
        <authorList>
            <person name="Ahrendt S.R."/>
            <person name="Quandt C.A."/>
            <person name="Ciobanu D."/>
            <person name="Clum A."/>
            <person name="Salamov A."/>
            <person name="Andreopoulos B."/>
            <person name="Cheng J.F."/>
            <person name="Woyke T."/>
            <person name="Pelin A."/>
            <person name="Henrissat B."/>
            <person name="Reynolds N.K."/>
            <person name="Benny G.L."/>
            <person name="Smith M.E."/>
            <person name="James T.Y."/>
            <person name="Grigoriev I.V."/>
        </authorList>
    </citation>
    <scope>NUCLEOTIDE SEQUENCE [LARGE SCALE GENOMIC DNA]</scope>
    <source>
        <strain evidence="5">CSF55</strain>
    </source>
</reference>
<accession>A0A075AU95</accession>
<proteinExistence type="predicted"/>
<gene>
    <name evidence="2" type="ORF">O9G_003984</name>
    <name evidence="3" type="ORF">ROZALSC1DRAFT_28617</name>
</gene>